<accession>A0A1H6F488</accession>
<dbReference type="Gene3D" id="3.40.50.300">
    <property type="entry name" value="P-loop containing nucleotide triphosphate hydrolases"/>
    <property type="match status" value="1"/>
</dbReference>
<dbReference type="InterPro" id="IPR027417">
    <property type="entry name" value="P-loop_NTPase"/>
</dbReference>
<name>A0A1H6F488_9ACTN</name>
<dbReference type="OrthoDB" id="580767at2"/>
<dbReference type="Pfam" id="PF13191">
    <property type="entry name" value="AAA_16"/>
    <property type="match status" value="1"/>
</dbReference>
<proteinExistence type="predicted"/>
<dbReference type="PANTHER" id="PTHR13696:SF52">
    <property type="entry name" value="PARA FAMILY PROTEIN CT_582"/>
    <property type="match status" value="1"/>
</dbReference>
<evidence type="ECO:0000259" key="2">
    <source>
        <dbReference type="Pfam" id="PF13191"/>
    </source>
</evidence>
<keyword evidence="4" id="KW-1185">Reference proteome</keyword>
<evidence type="ECO:0000313" key="4">
    <source>
        <dbReference type="Proteomes" id="UP000236732"/>
    </source>
</evidence>
<dbReference type="PANTHER" id="PTHR13696">
    <property type="entry name" value="P-LOOP CONTAINING NUCLEOSIDE TRIPHOSPHATE HYDROLASE"/>
    <property type="match status" value="1"/>
</dbReference>
<reference evidence="3 4" key="1">
    <citation type="submission" date="2016-10" db="EMBL/GenBank/DDBJ databases">
        <authorList>
            <person name="de Groot N.N."/>
        </authorList>
    </citation>
    <scope>NUCLEOTIDE SEQUENCE [LARGE SCALE GENOMIC DNA]</scope>
    <source>
        <strain evidence="3 4">CGMCC 4.7037</strain>
    </source>
</reference>
<dbReference type="InterPro" id="IPR041664">
    <property type="entry name" value="AAA_16"/>
</dbReference>
<feature type="domain" description="CobQ/CobB/MinD/ParA nucleotide binding" evidence="1">
    <location>
        <begin position="4"/>
        <end position="132"/>
    </location>
</feature>
<gene>
    <name evidence="3" type="ORF">SAMN05444920_1487</name>
</gene>
<dbReference type="InterPro" id="IPR050678">
    <property type="entry name" value="DNA_Partitioning_ATPase"/>
</dbReference>
<dbReference type="InterPro" id="IPR002586">
    <property type="entry name" value="CobQ/CobB/MinD/ParA_Nub-bd_dom"/>
</dbReference>
<dbReference type="Proteomes" id="UP000236732">
    <property type="component" value="Unassembled WGS sequence"/>
</dbReference>
<dbReference type="Pfam" id="PF01656">
    <property type="entry name" value="CbiA"/>
    <property type="match status" value="1"/>
</dbReference>
<dbReference type="RefSeq" id="WP_103964836.1">
    <property type="nucleotide sequence ID" value="NZ_FNVT01000048.1"/>
</dbReference>
<feature type="domain" description="Orc1-like AAA ATPase" evidence="2">
    <location>
        <begin position="336"/>
        <end position="493"/>
    </location>
</feature>
<dbReference type="EMBL" id="FNVT01000048">
    <property type="protein sequence ID" value="SEH03916.1"/>
    <property type="molecule type" value="Genomic_DNA"/>
</dbReference>
<sequence>MIYTFYSFKGGVGRSMALANTGELMARRGLRVLMIDFDLEAPGLERFFEPDGGSGVEDRRGVIDLLTSYLQLRSLPLQEPRAAQKGFPYPVEPLHEFVVDLLDLPNGGSLRLMPAGRRSAAFYERYAELVRAFDWDGFYRSYDGEAFFDWFRQQAELLADVVLIDARTGISEMSGVCTFQLADVVVMLVAPNRQNIEGCELIANALRRPELVAEGRGGRELHVLPVPSRVELAESDMLDSFMQQFERQLGLHAPDQLTFENSLFNDLKVPYVPRFSYVERLAVRDGENPATVELLSAYTRLATALVELGRSRGRIYQKFHAKARKIEPSQRTGGLFIGRARVLAEINDWLNADEQPLALVQGSPGSGKSALIRHLSTADTALHATVIHTQSCRVHDTRTSGTRDFIQSIARAIADLLPEYGRGLMGLRQDPELFIEVRQNIAAGAPPGGSTFVGDVYIGDVHLETAFDELIRRPGGDMRNITPPMLVLIDGLDEDLVGTGQDSITGILAYALSGPLPPWLRFLATTRPHRRVRDTLPQARLFDLDAHPAENRADVEQYVLMRLDDAGEAERIAKFSGGNFLLAALITSQLTEGKLDPRSIVMSPLDRFFDGDIKRRMGTRIPDTPARRRFLSVLATAYAPLTRQQIMGIVAQSGADMSVLLDEWDSYLVSMSGDRIALFHQAFRDFLRTGSKLLLPEADTHTLIGGYLCDHWMGRWDEGADDYAVRYAAMHLIEALRGSHGQPQGAAALTRLGLLVGDETYLQVRLDRHGPEPLITDVCTGIDAVASYSSIKGMRDRQRELLAPPKSEVKTPEALVNWIGDQLVVIYADAYERLRAGMPPGNARTRQLNSLVGEIQMLAANARSLAIAGLRGGSGDDGARIVMLSILQVHPDPRHFTTVTDAIAQSHSAFEQFHALRAAGTMLPLLGERERAVIAEIVSAEARDVRGMGVPHDTSRMRLIVQLMRELNPSAVWYEPNDPK</sequence>
<organism evidence="3 4">
    <name type="scientific">Nonomuraea solani</name>
    <dbReference type="NCBI Taxonomy" id="1144553"/>
    <lineage>
        <taxon>Bacteria</taxon>
        <taxon>Bacillati</taxon>
        <taxon>Actinomycetota</taxon>
        <taxon>Actinomycetes</taxon>
        <taxon>Streptosporangiales</taxon>
        <taxon>Streptosporangiaceae</taxon>
        <taxon>Nonomuraea</taxon>
    </lineage>
</organism>
<dbReference type="NCBIfam" id="NF047398">
    <property type="entry name" value="AAA_KGGVGR"/>
    <property type="match status" value="1"/>
</dbReference>
<evidence type="ECO:0000259" key="1">
    <source>
        <dbReference type="Pfam" id="PF01656"/>
    </source>
</evidence>
<protein>
    <submittedName>
        <fullName evidence="3">CobQ/CobB/MinD/ParA nucleotide binding domain-containing protein</fullName>
    </submittedName>
</protein>
<dbReference type="SUPFAM" id="SSF52540">
    <property type="entry name" value="P-loop containing nucleoside triphosphate hydrolases"/>
    <property type="match status" value="2"/>
</dbReference>
<dbReference type="AlphaFoldDB" id="A0A1H6F488"/>
<evidence type="ECO:0000313" key="3">
    <source>
        <dbReference type="EMBL" id="SEH03916.1"/>
    </source>
</evidence>